<comment type="caution">
    <text evidence="2">The sequence shown here is derived from an EMBL/GenBank/DDBJ whole genome shotgun (WGS) entry which is preliminary data.</text>
</comment>
<feature type="domain" description="Beta-lactamase class A catalytic" evidence="1">
    <location>
        <begin position="53"/>
        <end position="275"/>
    </location>
</feature>
<evidence type="ECO:0000259" key="1">
    <source>
        <dbReference type="Pfam" id="PF13354"/>
    </source>
</evidence>
<dbReference type="PANTHER" id="PTHR35333:SF3">
    <property type="entry name" value="BETA-LACTAMASE-TYPE TRANSPEPTIDASE FOLD CONTAINING PROTEIN"/>
    <property type="match status" value="1"/>
</dbReference>
<dbReference type="AlphaFoldDB" id="A0A316FI34"/>
<accession>A0A316FI34</accession>
<dbReference type="InterPro" id="IPR000871">
    <property type="entry name" value="Beta-lactam_class-A"/>
</dbReference>
<dbReference type="GO" id="GO:0008800">
    <property type="term" value="F:beta-lactamase activity"/>
    <property type="evidence" value="ECO:0007669"/>
    <property type="project" value="InterPro"/>
</dbReference>
<dbReference type="InterPro" id="IPR045155">
    <property type="entry name" value="Beta-lactam_cat"/>
</dbReference>
<dbReference type="Gene3D" id="3.40.710.10">
    <property type="entry name" value="DD-peptidase/beta-lactamase superfamily"/>
    <property type="match status" value="1"/>
</dbReference>
<organism evidence="2 3">
    <name type="scientific">Actinoplanes xinjiangensis</name>
    <dbReference type="NCBI Taxonomy" id="512350"/>
    <lineage>
        <taxon>Bacteria</taxon>
        <taxon>Bacillati</taxon>
        <taxon>Actinomycetota</taxon>
        <taxon>Actinomycetes</taxon>
        <taxon>Micromonosporales</taxon>
        <taxon>Micromonosporaceae</taxon>
        <taxon>Actinoplanes</taxon>
    </lineage>
</organism>
<reference evidence="2 3" key="1">
    <citation type="submission" date="2018-05" db="EMBL/GenBank/DDBJ databases">
        <title>Genomic Encyclopedia of Archaeal and Bacterial Type Strains, Phase II (KMG-II): from individual species to whole genera.</title>
        <authorList>
            <person name="Goeker M."/>
        </authorList>
    </citation>
    <scope>NUCLEOTIDE SEQUENCE [LARGE SCALE GENOMIC DNA]</scope>
    <source>
        <strain evidence="2 3">DSM 45184</strain>
    </source>
</reference>
<dbReference type="InterPro" id="IPR012338">
    <property type="entry name" value="Beta-lactam/transpept-like"/>
</dbReference>
<proteinExistence type="predicted"/>
<keyword evidence="3" id="KW-1185">Reference proteome</keyword>
<dbReference type="GO" id="GO:0046677">
    <property type="term" value="P:response to antibiotic"/>
    <property type="evidence" value="ECO:0007669"/>
    <property type="project" value="InterPro"/>
</dbReference>
<dbReference type="EMBL" id="QGGR01000007">
    <property type="protein sequence ID" value="PWK47775.1"/>
    <property type="molecule type" value="Genomic_DNA"/>
</dbReference>
<sequence length="319" mass="34774">MDVGGGEAGGRARLEVPRIAVPEGLAVQLSRIAPPWSEFGFAAIVDGRNSFSIESDGLRLLSAASLAKLFIAGEAFRRIGSGDLRFETQVPIEASNRVGDPNGLDPTRRDDLLVAADSATVRLLLSQMLNASSNTAANVLIDLLERAQVNSETVARFGWTGSQVTRKYLPRHLESAGHQVAPPTLTCPRHISELLYLASRGSLNGATFDRILISHLLNGVRHRRSLAGDSLAVASRYFHKIGSLEGRDRRGNLIRWQHEAGVLQRGATVVVLCVMSCYRPPSRQHYFPLPEMQRAIFDGVLLLEGSQKVGPRNEPSRSL</sequence>
<name>A0A316FI34_9ACTN</name>
<dbReference type="PANTHER" id="PTHR35333">
    <property type="entry name" value="BETA-LACTAMASE"/>
    <property type="match status" value="1"/>
</dbReference>
<dbReference type="Proteomes" id="UP000245697">
    <property type="component" value="Unassembled WGS sequence"/>
</dbReference>
<evidence type="ECO:0000313" key="3">
    <source>
        <dbReference type="Proteomes" id="UP000245697"/>
    </source>
</evidence>
<gene>
    <name evidence="2" type="ORF">BC793_107385</name>
</gene>
<dbReference type="SUPFAM" id="SSF56601">
    <property type="entry name" value="beta-lactamase/transpeptidase-like"/>
    <property type="match status" value="1"/>
</dbReference>
<dbReference type="GO" id="GO:0030655">
    <property type="term" value="P:beta-lactam antibiotic catabolic process"/>
    <property type="evidence" value="ECO:0007669"/>
    <property type="project" value="InterPro"/>
</dbReference>
<evidence type="ECO:0000313" key="2">
    <source>
        <dbReference type="EMBL" id="PWK47775.1"/>
    </source>
</evidence>
<dbReference type="Pfam" id="PF13354">
    <property type="entry name" value="Beta-lactamase2"/>
    <property type="match status" value="1"/>
</dbReference>
<protein>
    <submittedName>
        <fullName evidence="2">Beta-lactamase family protein</fullName>
    </submittedName>
</protein>
<dbReference type="RefSeq" id="WP_239170060.1">
    <property type="nucleotide sequence ID" value="NZ_BONA01000040.1"/>
</dbReference>